<name>A0A177EC76_9MICR</name>
<keyword evidence="1" id="KW-0863">Zinc-finger</keyword>
<gene>
    <name evidence="3" type="ORF">NEDG_01129</name>
</gene>
<keyword evidence="1" id="KW-0862">Zinc</keyword>
<dbReference type="EMBL" id="LTDL01000042">
    <property type="protein sequence ID" value="OAG28990.1"/>
    <property type="molecule type" value="Genomic_DNA"/>
</dbReference>
<dbReference type="Proteomes" id="UP000185944">
    <property type="component" value="Unassembled WGS sequence"/>
</dbReference>
<dbReference type="GeneID" id="93647479"/>
<comment type="caution">
    <text evidence="3">The sequence shown here is derived from an EMBL/GenBank/DDBJ whole genome shotgun (WGS) entry which is preliminary data.</text>
</comment>
<dbReference type="RefSeq" id="XP_067543735.1">
    <property type="nucleotide sequence ID" value="XM_067688547.1"/>
</dbReference>
<keyword evidence="4" id="KW-1185">Reference proteome</keyword>
<reference evidence="3 4" key="1">
    <citation type="submission" date="2016-02" db="EMBL/GenBank/DDBJ databases">
        <title>Discovery of a natural microsporidian pathogen with a broad tissue tropism in Caenorhabditis elegans.</title>
        <authorList>
            <person name="Luallen R.J."/>
            <person name="Reinke A.W."/>
            <person name="Tong L."/>
            <person name="Botts M.R."/>
            <person name="Felix M.-A."/>
            <person name="Troemel E.R."/>
        </authorList>
    </citation>
    <scope>NUCLEOTIDE SEQUENCE [LARGE SCALE GENOMIC DNA]</scope>
    <source>
        <strain evidence="3 4">JUm2807</strain>
    </source>
</reference>
<dbReference type="InterPro" id="IPR001841">
    <property type="entry name" value="Znf_RING"/>
</dbReference>
<evidence type="ECO:0000259" key="2">
    <source>
        <dbReference type="PROSITE" id="PS50089"/>
    </source>
</evidence>
<evidence type="ECO:0000256" key="1">
    <source>
        <dbReference type="PROSITE-ProRule" id="PRU00175"/>
    </source>
</evidence>
<keyword evidence="1" id="KW-0479">Metal-binding</keyword>
<evidence type="ECO:0000313" key="3">
    <source>
        <dbReference type="EMBL" id="OAG28990.1"/>
    </source>
</evidence>
<dbReference type="GO" id="GO:0008270">
    <property type="term" value="F:zinc ion binding"/>
    <property type="evidence" value="ECO:0007669"/>
    <property type="project" value="UniProtKB-KW"/>
</dbReference>
<dbReference type="PROSITE" id="PS50089">
    <property type="entry name" value="ZF_RING_2"/>
    <property type="match status" value="1"/>
</dbReference>
<sequence>MIRTGTSCNLGAALGKALSLLTLYAYAVAASISAQLDGQAVYLEITRNTRPTIKFLTLLFEGKSGAPYKGAHKFGNREYLLQHQPYTTISVRKVTPLLVPSAIPERLCSPLVFDALVFCCCDSQNTPGVKATDSLVIKRILSLFGTLNATKIVLCGLQTLPPHSLATLSPSYLRAVLGPTVPRPTLLISEFVIKNSSLGATKWLLKNINMSGCKITLTIDVDRLKLPSLEILDHFRVAALIHLNLLNYRTLDSLECKLLSEGRLPTGIIINGGFSPTGKVSLRIIRRISAHNWNHLSLPINLWLKLLRSSRANPLTIAIMGVHITKFNIHDLSSTFKPAYKPNLINAISLTVSSHAYIPWAPIKDLNDILEWVSRSFHRLMFLEINTSTPKPVIEKFFSEKLAYITTLPNLRHISVLGVNYLYPTHVQLPIICLALEACEDWTSGALKKTLLLTSKDELDKFPKPFQERLSQKTCIATEIACPVCMATVADLMSVAHTNVRMCVLDDSTHVTCSTCVKEIISATNRTVKGIDCPLCRCKILYPGNCCYVEKDAQSRYILRHSTNWVEEALFGDVHIFPAVHTKGRSRVGRVVRP</sequence>
<dbReference type="AlphaFoldDB" id="A0A177EC76"/>
<accession>A0A177EC76</accession>
<feature type="domain" description="RING-type" evidence="2">
    <location>
        <begin position="482"/>
        <end position="537"/>
    </location>
</feature>
<evidence type="ECO:0000313" key="4">
    <source>
        <dbReference type="Proteomes" id="UP000185944"/>
    </source>
</evidence>
<dbReference type="VEuPathDB" id="MicrosporidiaDB:NEDG_01129"/>
<organism evidence="3 4">
    <name type="scientific">Nematocida displodere</name>
    <dbReference type="NCBI Taxonomy" id="1805483"/>
    <lineage>
        <taxon>Eukaryota</taxon>
        <taxon>Fungi</taxon>
        <taxon>Fungi incertae sedis</taxon>
        <taxon>Microsporidia</taxon>
        <taxon>Nematocida</taxon>
    </lineage>
</organism>
<proteinExistence type="predicted"/>
<protein>
    <recommendedName>
        <fullName evidence="2">RING-type domain-containing protein</fullName>
    </recommendedName>
</protein>